<reference evidence="8 9" key="1">
    <citation type="journal article" date="2009" name="J. Bacteriol.">
        <title>Complete genome sequence of the anaerobic, protein-degrading hyperthermophilic crenarchaeon Desulfurococcus kamchatkensis.</title>
        <authorList>
            <person name="Ravin N.V."/>
            <person name="Mardanov A.V."/>
            <person name="Beletsky A.V."/>
            <person name="Kublanov I.V."/>
            <person name="Kolganova T.V."/>
            <person name="Lebedinsky A.V."/>
            <person name="Chernyh N.A."/>
            <person name="Bonch-Osmolovskaya E.A."/>
            <person name="Skryabin K.G."/>
        </authorList>
    </citation>
    <scope>NUCLEOTIDE SEQUENCE [LARGE SCALE GENOMIC DNA]</scope>
    <source>
        <strain evidence="9">DSM 18924 / JCM 16383 / VKM B-2413 / 1221n</strain>
    </source>
</reference>
<dbReference type="AlphaFoldDB" id="B8D3Q8"/>
<keyword evidence="2" id="KW-1003">Cell membrane</keyword>
<feature type="transmembrane region" description="Helical" evidence="6">
    <location>
        <begin position="59"/>
        <end position="78"/>
    </location>
</feature>
<organism evidence="8 9">
    <name type="scientific">Desulfurococcus amylolyticus (strain DSM 18924 / JCM 16383 / VKM B-2413 / 1221n)</name>
    <name type="common">Desulfurococcus kamchatkensis</name>
    <dbReference type="NCBI Taxonomy" id="490899"/>
    <lineage>
        <taxon>Archaea</taxon>
        <taxon>Thermoproteota</taxon>
        <taxon>Thermoprotei</taxon>
        <taxon>Desulfurococcales</taxon>
        <taxon>Desulfurococcaceae</taxon>
        <taxon>Desulfurococcus</taxon>
    </lineage>
</organism>
<feature type="transmembrane region" description="Helical" evidence="6">
    <location>
        <begin position="35"/>
        <end position="53"/>
    </location>
</feature>
<keyword evidence="5 6" id="KW-0472">Membrane</keyword>
<comment type="subcellular location">
    <subcellularLocation>
        <location evidence="1">Cell membrane</location>
        <topology evidence="1">Multi-pass membrane protein</topology>
    </subcellularLocation>
</comment>
<accession>B8D3Q8</accession>
<feature type="domain" description="MrpA C-terminal/MbhD" evidence="7">
    <location>
        <begin position="20"/>
        <end position="83"/>
    </location>
</feature>
<dbReference type="Pfam" id="PF13244">
    <property type="entry name" value="MbhD"/>
    <property type="match status" value="1"/>
</dbReference>
<feature type="transmembrane region" description="Helical" evidence="6">
    <location>
        <begin position="6"/>
        <end position="28"/>
    </location>
</feature>
<dbReference type="GO" id="GO:0005886">
    <property type="term" value="C:plasma membrane"/>
    <property type="evidence" value="ECO:0007669"/>
    <property type="project" value="UniProtKB-SubCell"/>
</dbReference>
<evidence type="ECO:0000256" key="6">
    <source>
        <dbReference type="SAM" id="Phobius"/>
    </source>
</evidence>
<dbReference type="STRING" id="490899.DKAM_0413"/>
<dbReference type="GeneID" id="7170659"/>
<dbReference type="eggNOG" id="arCOG03076">
    <property type="taxonomic scope" value="Archaea"/>
</dbReference>
<evidence type="ECO:0000259" key="7">
    <source>
        <dbReference type="Pfam" id="PF13244"/>
    </source>
</evidence>
<keyword evidence="4 6" id="KW-1133">Transmembrane helix</keyword>
<keyword evidence="3 6" id="KW-0812">Transmembrane</keyword>
<name>B8D3Q8_DESA1</name>
<dbReference type="InterPro" id="IPR025383">
    <property type="entry name" value="MrpA_C/MbhD"/>
</dbReference>
<sequence>MISAELAVYLLMTISSVASTIAVYFAIMEKDLVKAVIYSAIQSTFYAILFYLLMAPDIVLVYLPVSVGLIPGVLLILIGKTERGEKE</sequence>
<proteinExistence type="predicted"/>
<dbReference type="Proteomes" id="UP000006903">
    <property type="component" value="Chromosome"/>
</dbReference>
<evidence type="ECO:0000313" key="9">
    <source>
        <dbReference type="Proteomes" id="UP000006903"/>
    </source>
</evidence>
<evidence type="ECO:0000256" key="5">
    <source>
        <dbReference type="ARBA" id="ARBA00023136"/>
    </source>
</evidence>
<evidence type="ECO:0000256" key="1">
    <source>
        <dbReference type="ARBA" id="ARBA00004651"/>
    </source>
</evidence>
<dbReference type="KEGG" id="dka:DKAM_0413"/>
<evidence type="ECO:0000256" key="4">
    <source>
        <dbReference type="ARBA" id="ARBA00022989"/>
    </source>
</evidence>
<dbReference type="RefSeq" id="WP_012608081.1">
    <property type="nucleotide sequence ID" value="NC_011766.1"/>
</dbReference>
<dbReference type="EMBL" id="CP001140">
    <property type="protein sequence ID" value="ACL10739.1"/>
    <property type="molecule type" value="Genomic_DNA"/>
</dbReference>
<evidence type="ECO:0000256" key="2">
    <source>
        <dbReference type="ARBA" id="ARBA00022475"/>
    </source>
</evidence>
<protein>
    <recommendedName>
        <fullName evidence="7">MrpA C-terminal/MbhD domain-containing protein</fullName>
    </recommendedName>
</protein>
<dbReference type="GeneID" id="13062034"/>
<dbReference type="HOGENOM" id="CLU_173139_3_0_2"/>
<evidence type="ECO:0000256" key="3">
    <source>
        <dbReference type="ARBA" id="ARBA00022692"/>
    </source>
</evidence>
<gene>
    <name evidence="8" type="ordered locus">DKAM_0413</name>
</gene>
<evidence type="ECO:0000313" key="8">
    <source>
        <dbReference type="EMBL" id="ACL10739.1"/>
    </source>
</evidence>